<sequence>MDLHRHAGLVDQLAAEYTLGVLRGGSRRRFESISQHDPAIRLAVETWRLRLVAMAELGPAAAPPPEVWPAIERRLNLVNARRDAAA</sequence>
<evidence type="ECO:0000313" key="2">
    <source>
        <dbReference type="Proteomes" id="UP000035963"/>
    </source>
</evidence>
<keyword evidence="2" id="KW-1185">Reference proteome</keyword>
<dbReference type="AlphaFoldDB" id="A0A0J1CNZ4"/>
<organism evidence="1 2">
    <name type="scientific">Caballeronia mineralivorans PML1(12)</name>
    <dbReference type="NCBI Taxonomy" id="908627"/>
    <lineage>
        <taxon>Bacteria</taxon>
        <taxon>Pseudomonadati</taxon>
        <taxon>Pseudomonadota</taxon>
        <taxon>Betaproteobacteria</taxon>
        <taxon>Burkholderiales</taxon>
        <taxon>Burkholderiaceae</taxon>
        <taxon>Caballeronia</taxon>
    </lineage>
</organism>
<name>A0A0J1CNZ4_9BURK</name>
<feature type="non-terminal residue" evidence="1">
    <location>
        <position position="86"/>
    </location>
</feature>
<evidence type="ECO:0000313" key="1">
    <source>
        <dbReference type="EMBL" id="KLU22319.1"/>
    </source>
</evidence>
<reference evidence="1 2" key="1">
    <citation type="journal article" date="2015" name="Genome Announc.">
        <title>Draft Genome Sequence of Burkholderia sp. Strain PML1(12), an Ectomycorrhizosphere-Inhabiting Bacterium with Effective Mineral-Weathering Ability.</title>
        <authorList>
            <person name="Uroz S."/>
            <person name="Oger P."/>
        </authorList>
    </citation>
    <scope>NUCLEOTIDE SEQUENCE [LARGE SCALE GENOMIC DNA]</scope>
    <source>
        <strain evidence="2">PML1(12)</strain>
    </source>
</reference>
<comment type="caution">
    <text evidence="1">The sequence shown here is derived from an EMBL/GenBank/DDBJ whole genome shotgun (WGS) entry which is preliminary data.</text>
</comment>
<gene>
    <name evidence="1" type="ORF">EOS_31220</name>
</gene>
<proteinExistence type="predicted"/>
<dbReference type="Proteomes" id="UP000035963">
    <property type="component" value="Unassembled WGS sequence"/>
</dbReference>
<dbReference type="EMBL" id="AEJF01000183">
    <property type="protein sequence ID" value="KLU22319.1"/>
    <property type="molecule type" value="Genomic_DNA"/>
</dbReference>
<protein>
    <submittedName>
        <fullName evidence="1">Uncharacterized protein</fullName>
    </submittedName>
</protein>
<accession>A0A0J1CNZ4</accession>